<feature type="domain" description="AB hydrolase-1" evidence="1">
    <location>
        <begin position="80"/>
        <end position="332"/>
    </location>
</feature>
<dbReference type="Proteomes" id="UP000077628">
    <property type="component" value="Unassembled WGS sequence"/>
</dbReference>
<accession>A0A177NE62</accession>
<gene>
    <name evidence="2" type="ORF">A1355_10635</name>
</gene>
<organism evidence="2 3">
    <name type="scientific">Methylomonas koyamae</name>
    <dbReference type="NCBI Taxonomy" id="702114"/>
    <lineage>
        <taxon>Bacteria</taxon>
        <taxon>Pseudomonadati</taxon>
        <taxon>Pseudomonadota</taxon>
        <taxon>Gammaproteobacteria</taxon>
        <taxon>Methylococcales</taxon>
        <taxon>Methylococcaceae</taxon>
        <taxon>Methylomonas</taxon>
    </lineage>
</organism>
<dbReference type="RefSeq" id="WP_064030623.1">
    <property type="nucleotide sequence ID" value="NZ_LUUK01000193.1"/>
</dbReference>
<dbReference type="EMBL" id="LUUK01000193">
    <property type="protein sequence ID" value="OAI15340.1"/>
    <property type="molecule type" value="Genomic_DNA"/>
</dbReference>
<comment type="caution">
    <text evidence="2">The sequence shown here is derived from an EMBL/GenBank/DDBJ whole genome shotgun (WGS) entry which is preliminary data.</text>
</comment>
<sequence length="358" mass="39164">MATNILTLLRTIGRWTSRTIKTGLVLLTALLLTGSIYQHFAVKADLEKYPAPGQMVEVDGHPFHIDCTGSGPLTVILEGGAGASSLAWAWIQPEVAKSAKVCSYDRAGYSWSAPSELPMDAINTSRQLHSLLSAANLPGPYILVGHSIGGAYVRMFAANYSQDVAGLVLVDATNPSVLETYAEVDLPKVEDWTPPTVQVFPYLASVGAMRAVLGLGLFNLAAGLPADTEATANAFLSQTDYLKTVVWEYRFLPDTLKQIRSLKPLNDLPVAIIVAGQFTGLDAETAAKFINWHQKQQRNWLDLSKNSSLRTIEEADHISLMTNHRHAHEVAKTIIEMVKNEGLKRMRSTTLLIKSYSF</sequence>
<reference evidence="3" key="1">
    <citation type="submission" date="2016-03" db="EMBL/GenBank/DDBJ databases">
        <authorList>
            <person name="Heylen K."/>
            <person name="De Vos P."/>
            <person name="Vekeman B."/>
        </authorList>
    </citation>
    <scope>NUCLEOTIDE SEQUENCE [LARGE SCALE GENOMIC DNA]</scope>
    <source>
        <strain evidence="3">R-45383</strain>
    </source>
</reference>
<dbReference type="InterPro" id="IPR000073">
    <property type="entry name" value="AB_hydrolase_1"/>
</dbReference>
<proteinExistence type="predicted"/>
<dbReference type="InterPro" id="IPR029058">
    <property type="entry name" value="AB_hydrolase_fold"/>
</dbReference>
<name>A0A177NE62_9GAMM</name>
<dbReference type="Gene3D" id="3.40.50.1820">
    <property type="entry name" value="alpha/beta hydrolase"/>
    <property type="match status" value="1"/>
</dbReference>
<dbReference type="STRING" id="702114.A1355_10635"/>
<dbReference type="Pfam" id="PF12697">
    <property type="entry name" value="Abhydrolase_6"/>
    <property type="match status" value="1"/>
</dbReference>
<evidence type="ECO:0000313" key="3">
    <source>
        <dbReference type="Proteomes" id="UP000077628"/>
    </source>
</evidence>
<protein>
    <recommendedName>
        <fullName evidence="1">AB hydrolase-1 domain-containing protein</fullName>
    </recommendedName>
</protein>
<dbReference type="PANTHER" id="PTHR43689:SF8">
    <property type="entry name" value="ALPHA_BETA-HYDROLASES SUPERFAMILY PROTEIN"/>
    <property type="match status" value="1"/>
</dbReference>
<dbReference type="SUPFAM" id="SSF53474">
    <property type="entry name" value="alpha/beta-Hydrolases"/>
    <property type="match status" value="1"/>
</dbReference>
<dbReference type="OrthoDB" id="7185741at2"/>
<dbReference type="AlphaFoldDB" id="A0A177NE62"/>
<evidence type="ECO:0000313" key="2">
    <source>
        <dbReference type="EMBL" id="OAI15340.1"/>
    </source>
</evidence>
<keyword evidence="3" id="KW-1185">Reference proteome</keyword>
<dbReference type="PANTHER" id="PTHR43689">
    <property type="entry name" value="HYDROLASE"/>
    <property type="match status" value="1"/>
</dbReference>
<evidence type="ECO:0000259" key="1">
    <source>
        <dbReference type="Pfam" id="PF12697"/>
    </source>
</evidence>